<reference evidence="1 2" key="1">
    <citation type="journal article" date="2016" name="Nat. Commun.">
        <title>Thousands of microbial genomes shed light on interconnected biogeochemical processes in an aquifer system.</title>
        <authorList>
            <person name="Anantharaman K."/>
            <person name="Brown C.T."/>
            <person name="Hug L.A."/>
            <person name="Sharon I."/>
            <person name="Castelle C.J."/>
            <person name="Probst A.J."/>
            <person name="Thomas B.C."/>
            <person name="Singh A."/>
            <person name="Wilkins M.J."/>
            <person name="Karaoz U."/>
            <person name="Brodie E.L."/>
            <person name="Williams K.H."/>
            <person name="Hubbard S.S."/>
            <person name="Banfield J.F."/>
        </authorList>
    </citation>
    <scope>NUCLEOTIDE SEQUENCE [LARGE SCALE GENOMIC DNA]</scope>
</reference>
<dbReference type="Gene3D" id="1.10.30.50">
    <property type="match status" value="1"/>
</dbReference>
<gene>
    <name evidence="1" type="ORF">A2264_00520</name>
</gene>
<dbReference type="InterPro" id="IPR003615">
    <property type="entry name" value="HNH_nuc"/>
</dbReference>
<organism evidence="1 2">
    <name type="scientific">candidate division WWE3 bacterium RIFOXYA2_FULL_46_9</name>
    <dbReference type="NCBI Taxonomy" id="1802636"/>
    <lineage>
        <taxon>Bacteria</taxon>
        <taxon>Katanobacteria</taxon>
    </lineage>
</organism>
<evidence type="ECO:0000313" key="2">
    <source>
        <dbReference type="Proteomes" id="UP000176614"/>
    </source>
</evidence>
<accession>A0A1F4W1D9</accession>
<proteinExistence type="predicted"/>
<sequence>MITEILACICTVLLLCFKAFPKALRQEAFKEGWGHKCCVCNHHWDKGWMIEFDHINPAFDRGPNSKSNMRAYCRFCHFWRHADDAAYYRNVGDIRRANAHGAGARLILKRILENGPMRFGHEKAGILETTIFLAEVEKKREELRSKPILIEWPSRTYSEVRR</sequence>
<evidence type="ECO:0008006" key="3">
    <source>
        <dbReference type="Google" id="ProtNLM"/>
    </source>
</evidence>
<evidence type="ECO:0000313" key="1">
    <source>
        <dbReference type="EMBL" id="OGC63165.1"/>
    </source>
</evidence>
<protein>
    <recommendedName>
        <fullName evidence="3">HNH domain-containing protein</fullName>
    </recommendedName>
</protein>
<dbReference type="Proteomes" id="UP000176614">
    <property type="component" value="Unassembled WGS sequence"/>
</dbReference>
<name>A0A1F4W1D9_UNCKA</name>
<dbReference type="AlphaFoldDB" id="A0A1F4W1D9"/>
<dbReference type="CDD" id="cd00085">
    <property type="entry name" value="HNHc"/>
    <property type="match status" value="1"/>
</dbReference>
<dbReference type="EMBL" id="MEVT01000008">
    <property type="protein sequence ID" value="OGC63165.1"/>
    <property type="molecule type" value="Genomic_DNA"/>
</dbReference>
<comment type="caution">
    <text evidence="1">The sequence shown here is derived from an EMBL/GenBank/DDBJ whole genome shotgun (WGS) entry which is preliminary data.</text>
</comment>